<dbReference type="AlphaFoldDB" id="A0A918AKH4"/>
<feature type="transmembrane region" description="Helical" evidence="2">
    <location>
        <begin position="25"/>
        <end position="44"/>
    </location>
</feature>
<dbReference type="EMBL" id="BMRG01000002">
    <property type="protein sequence ID" value="GGP41393.1"/>
    <property type="molecule type" value="Genomic_DNA"/>
</dbReference>
<gene>
    <name evidence="3" type="ORF">GCM10010185_10690</name>
</gene>
<evidence type="ECO:0000256" key="2">
    <source>
        <dbReference type="SAM" id="Phobius"/>
    </source>
</evidence>
<accession>A0A918AKH4</accession>
<keyword evidence="2" id="KW-0472">Membrane</keyword>
<organism evidence="3 4">
    <name type="scientific">Saccharothrix coeruleofusca</name>
    <dbReference type="NCBI Taxonomy" id="33919"/>
    <lineage>
        <taxon>Bacteria</taxon>
        <taxon>Bacillati</taxon>
        <taxon>Actinomycetota</taxon>
        <taxon>Actinomycetes</taxon>
        <taxon>Pseudonocardiales</taxon>
        <taxon>Pseudonocardiaceae</taxon>
        <taxon>Saccharothrix</taxon>
    </lineage>
</organism>
<protein>
    <recommendedName>
        <fullName evidence="5">Ubiquinol-cytochrome c reductase cytochrome b subunit</fullName>
    </recommendedName>
</protein>
<proteinExistence type="predicted"/>
<feature type="region of interest" description="Disordered" evidence="1">
    <location>
        <begin position="148"/>
        <end position="203"/>
    </location>
</feature>
<evidence type="ECO:0000313" key="4">
    <source>
        <dbReference type="Proteomes" id="UP000639606"/>
    </source>
</evidence>
<feature type="transmembrane region" description="Helical" evidence="2">
    <location>
        <begin position="64"/>
        <end position="85"/>
    </location>
</feature>
<evidence type="ECO:0000313" key="3">
    <source>
        <dbReference type="EMBL" id="GGP41393.1"/>
    </source>
</evidence>
<sequence>MYPWIERKMTKDHAHHNLLQRPRDVPVRTSLGMMAIAYFMVLLISGGNDIIAMKFDISLNAMTWAGRIGMLLVPPITYFITYRICIGLQRADREVLEHGVETGIIKRLPHGEFIEVHQPLGPVDEHGHPLPLEYQAAPVPKKMNKLGSAGHPVPGSFLTPDAPEETAALARARASRGVSADALTGENKPAEELPAGKPAQPEA</sequence>
<dbReference type="Proteomes" id="UP000639606">
    <property type="component" value="Unassembled WGS sequence"/>
</dbReference>
<evidence type="ECO:0008006" key="5">
    <source>
        <dbReference type="Google" id="ProtNLM"/>
    </source>
</evidence>
<evidence type="ECO:0000256" key="1">
    <source>
        <dbReference type="SAM" id="MobiDB-lite"/>
    </source>
</evidence>
<comment type="caution">
    <text evidence="3">The sequence shown here is derived from an EMBL/GenBank/DDBJ whole genome shotgun (WGS) entry which is preliminary data.</text>
</comment>
<reference evidence="3" key="1">
    <citation type="journal article" date="2014" name="Int. J. Syst. Evol. Microbiol.">
        <title>Complete genome sequence of Corynebacterium casei LMG S-19264T (=DSM 44701T), isolated from a smear-ripened cheese.</title>
        <authorList>
            <consortium name="US DOE Joint Genome Institute (JGI-PGF)"/>
            <person name="Walter F."/>
            <person name="Albersmeier A."/>
            <person name="Kalinowski J."/>
            <person name="Ruckert C."/>
        </authorList>
    </citation>
    <scope>NUCLEOTIDE SEQUENCE</scope>
    <source>
        <strain evidence="3">JCM 3313</strain>
    </source>
</reference>
<keyword evidence="2" id="KW-1133">Transmembrane helix</keyword>
<name>A0A918AKH4_9PSEU</name>
<keyword evidence="4" id="KW-1185">Reference proteome</keyword>
<reference evidence="3" key="2">
    <citation type="submission" date="2020-09" db="EMBL/GenBank/DDBJ databases">
        <authorList>
            <person name="Sun Q."/>
            <person name="Ohkuma M."/>
        </authorList>
    </citation>
    <scope>NUCLEOTIDE SEQUENCE</scope>
    <source>
        <strain evidence="3">JCM 3313</strain>
    </source>
</reference>
<keyword evidence="2" id="KW-0812">Transmembrane</keyword>